<reference evidence="2" key="1">
    <citation type="journal article" date="2021" name="bioRxiv">
        <title>Whole Genome Assembly and Annotation of Northern Wild Rice, Zizania palustris L., Supports a Whole Genome Duplication in the Zizania Genus.</title>
        <authorList>
            <person name="Haas M."/>
            <person name="Kono T."/>
            <person name="Macchietto M."/>
            <person name="Millas R."/>
            <person name="McGilp L."/>
            <person name="Shao M."/>
            <person name="Duquette J."/>
            <person name="Hirsch C.N."/>
            <person name="Kimball J."/>
        </authorList>
    </citation>
    <scope>NUCLEOTIDE SEQUENCE</scope>
    <source>
        <tissue evidence="2">Fresh leaf tissue</tissue>
    </source>
</reference>
<dbReference type="EMBL" id="JAAALK010000283">
    <property type="protein sequence ID" value="KAG8071078.1"/>
    <property type="molecule type" value="Genomic_DNA"/>
</dbReference>
<accession>A0A8J5SYD4</accession>
<feature type="compositionally biased region" description="Basic and acidic residues" evidence="1">
    <location>
        <begin position="259"/>
        <end position="279"/>
    </location>
</feature>
<feature type="region of interest" description="Disordered" evidence="1">
    <location>
        <begin position="242"/>
        <end position="279"/>
    </location>
</feature>
<feature type="compositionally biased region" description="Basic and acidic residues" evidence="1">
    <location>
        <begin position="83"/>
        <end position="94"/>
    </location>
</feature>
<sequence>MLQFNKWYLIMDQYHLVGLLRSRCHGKKRSVFEHNRRQEELSNLTLPGLVAQKKAFFEEYYKRARRLKAQEAINQAAATLDEGSDHNTLGHDSQEEPELPAVNSEEPVASAPSSSFEPSTGLNSSDERKCQNSHGLGYLTFNPLFSQITGTQNVQQDKGTISGQKQPADGNFPCPTYTNTRHVLNREPLERKVLAPKHVVSDDNGENCFVSRIVLPVASLQSECVKFDIEKPGPRKNVVITSRATKRSKESSTSLIHIPRIDSRRNSENKTSQDSKDPFHKRVEMKFRALSDRMNADRAAASSRSASYQHADKAVTSCRSSSYQNAVRFATSSRSALCQNAGRVCTSSKSAPQVSHKSLTEAPHAHTHPHAIFVNNGSHVSLNNISATEKVAAKHLVMVHSSKNANTFRTAQVQVASKRASGLSSVSNGMHNKRKQLSTPSTWDENKLNRGYPRMSAPSSTRSSSDSILPYKTVKAPKISNGTNVVVKRTEIVQKPANGSHLAGGRNVQPNHSVNFSEQKRKVISSHTSNVSSSVRNNLTCGPSLSKSKPRYVLQNSGLLLKC</sequence>
<dbReference type="Proteomes" id="UP000729402">
    <property type="component" value="Unassembled WGS sequence"/>
</dbReference>
<name>A0A8J5SYD4_ZIZPA</name>
<dbReference type="PANTHER" id="PTHR47067">
    <property type="entry name" value="TPX2 (TARGETING PROTEIN FOR XKLP2) PROTEIN FAMILY-RELATED"/>
    <property type="match status" value="1"/>
</dbReference>
<dbReference type="OrthoDB" id="621651at2759"/>
<dbReference type="InterPro" id="IPR044216">
    <property type="entry name" value="WDL7"/>
</dbReference>
<evidence type="ECO:0008006" key="4">
    <source>
        <dbReference type="Google" id="ProtNLM"/>
    </source>
</evidence>
<dbReference type="AlphaFoldDB" id="A0A8J5SYD4"/>
<evidence type="ECO:0000313" key="3">
    <source>
        <dbReference type="Proteomes" id="UP000729402"/>
    </source>
</evidence>
<evidence type="ECO:0000256" key="1">
    <source>
        <dbReference type="SAM" id="MobiDB-lite"/>
    </source>
</evidence>
<feature type="compositionally biased region" description="Low complexity" evidence="1">
    <location>
        <begin position="456"/>
        <end position="466"/>
    </location>
</feature>
<organism evidence="2 3">
    <name type="scientific">Zizania palustris</name>
    <name type="common">Northern wild rice</name>
    <dbReference type="NCBI Taxonomy" id="103762"/>
    <lineage>
        <taxon>Eukaryota</taxon>
        <taxon>Viridiplantae</taxon>
        <taxon>Streptophyta</taxon>
        <taxon>Embryophyta</taxon>
        <taxon>Tracheophyta</taxon>
        <taxon>Spermatophyta</taxon>
        <taxon>Magnoliopsida</taxon>
        <taxon>Liliopsida</taxon>
        <taxon>Poales</taxon>
        <taxon>Poaceae</taxon>
        <taxon>BOP clade</taxon>
        <taxon>Oryzoideae</taxon>
        <taxon>Oryzeae</taxon>
        <taxon>Zizaniinae</taxon>
        <taxon>Zizania</taxon>
    </lineage>
</organism>
<dbReference type="PANTHER" id="PTHR47067:SF5">
    <property type="entry name" value="OS02G0558600 PROTEIN"/>
    <property type="match status" value="1"/>
</dbReference>
<feature type="region of interest" description="Disordered" evidence="1">
    <location>
        <begin position="80"/>
        <end position="129"/>
    </location>
</feature>
<keyword evidence="3" id="KW-1185">Reference proteome</keyword>
<gene>
    <name evidence="2" type="ORF">GUJ93_ZPchr0006g42029</name>
</gene>
<feature type="region of interest" description="Disordered" evidence="1">
    <location>
        <begin position="422"/>
        <end position="466"/>
    </location>
</feature>
<evidence type="ECO:0000313" key="2">
    <source>
        <dbReference type="EMBL" id="KAG8071078.1"/>
    </source>
</evidence>
<proteinExistence type="predicted"/>
<protein>
    <recommendedName>
        <fullName evidence="4">TPX2 C-terminal domain-containing protein</fullName>
    </recommendedName>
</protein>
<comment type="caution">
    <text evidence="2">The sequence shown here is derived from an EMBL/GenBank/DDBJ whole genome shotgun (WGS) entry which is preliminary data.</text>
</comment>
<feature type="compositionally biased region" description="Low complexity" evidence="1">
    <location>
        <begin position="104"/>
        <end position="119"/>
    </location>
</feature>
<reference evidence="2" key="2">
    <citation type="submission" date="2021-02" db="EMBL/GenBank/DDBJ databases">
        <authorList>
            <person name="Kimball J.A."/>
            <person name="Haas M.W."/>
            <person name="Macchietto M."/>
            <person name="Kono T."/>
            <person name="Duquette J."/>
            <person name="Shao M."/>
        </authorList>
    </citation>
    <scope>NUCLEOTIDE SEQUENCE</scope>
    <source>
        <tissue evidence="2">Fresh leaf tissue</tissue>
    </source>
</reference>